<keyword evidence="6" id="KW-0547">Nucleotide-binding</keyword>
<dbReference type="Pfam" id="PF01507">
    <property type="entry name" value="PAPS_reduct"/>
    <property type="match status" value="1"/>
</dbReference>
<dbReference type="GO" id="GO:0005524">
    <property type="term" value="F:ATP binding"/>
    <property type="evidence" value="ECO:0007669"/>
    <property type="project" value="UniProtKB-KW"/>
</dbReference>
<feature type="domain" description="Phosphoadenosine phosphosulphate reductase" evidence="10">
    <location>
        <begin position="27"/>
        <end position="222"/>
    </location>
</feature>
<organism evidence="11 12">
    <name type="scientific">Lucifera butyrica</name>
    <dbReference type="NCBI Taxonomy" id="1351585"/>
    <lineage>
        <taxon>Bacteria</taxon>
        <taxon>Bacillati</taxon>
        <taxon>Bacillota</taxon>
        <taxon>Negativicutes</taxon>
        <taxon>Veillonellales</taxon>
        <taxon>Veillonellaceae</taxon>
        <taxon>Lucifera</taxon>
    </lineage>
</organism>
<dbReference type="GO" id="GO:0000103">
    <property type="term" value="P:sulfate assimilation"/>
    <property type="evidence" value="ECO:0007669"/>
    <property type="project" value="InterPro"/>
</dbReference>
<evidence type="ECO:0000259" key="10">
    <source>
        <dbReference type="Pfam" id="PF01507"/>
    </source>
</evidence>
<proteinExistence type="inferred from homology"/>
<evidence type="ECO:0000256" key="4">
    <source>
        <dbReference type="ARBA" id="ARBA00022679"/>
    </source>
</evidence>
<dbReference type="GO" id="GO:0004781">
    <property type="term" value="F:sulfate adenylyltransferase (ATP) activity"/>
    <property type="evidence" value="ECO:0007669"/>
    <property type="project" value="UniProtKB-EC"/>
</dbReference>
<dbReference type="PANTHER" id="PTHR43196">
    <property type="entry name" value="SULFATE ADENYLYLTRANSFERASE SUBUNIT 2"/>
    <property type="match status" value="1"/>
</dbReference>
<gene>
    <name evidence="11" type="ORF">LUCI_4265</name>
</gene>
<evidence type="ECO:0000256" key="6">
    <source>
        <dbReference type="ARBA" id="ARBA00022741"/>
    </source>
</evidence>
<dbReference type="SUPFAM" id="SSF52402">
    <property type="entry name" value="Adenine nucleotide alpha hydrolases-like"/>
    <property type="match status" value="1"/>
</dbReference>
<evidence type="ECO:0000256" key="7">
    <source>
        <dbReference type="ARBA" id="ARBA00022840"/>
    </source>
</evidence>
<dbReference type="InterPro" id="IPR011784">
    <property type="entry name" value="SO4_adenylTrfase_ssu"/>
</dbReference>
<dbReference type="PANTHER" id="PTHR43196:SF1">
    <property type="entry name" value="SULFATE ADENYLYLTRANSFERASE SUBUNIT 2"/>
    <property type="match status" value="1"/>
</dbReference>
<dbReference type="InterPro" id="IPR014729">
    <property type="entry name" value="Rossmann-like_a/b/a_fold"/>
</dbReference>
<dbReference type="RefSeq" id="WP_122629807.1">
    <property type="nucleotide sequence ID" value="NZ_UPPP01000105.1"/>
</dbReference>
<evidence type="ECO:0000313" key="11">
    <source>
        <dbReference type="EMBL" id="VBB08979.1"/>
    </source>
</evidence>
<dbReference type="Gene3D" id="3.40.50.620">
    <property type="entry name" value="HUPs"/>
    <property type="match status" value="1"/>
</dbReference>
<dbReference type="EC" id="2.7.7.4" evidence="2"/>
<evidence type="ECO:0000256" key="8">
    <source>
        <dbReference type="ARBA" id="ARBA00030256"/>
    </source>
</evidence>
<accession>A0A498RCJ7</accession>
<keyword evidence="12" id="KW-1185">Reference proteome</keyword>
<evidence type="ECO:0000256" key="2">
    <source>
        <dbReference type="ARBA" id="ARBA00012391"/>
    </source>
</evidence>
<name>A0A498RCJ7_9FIRM</name>
<dbReference type="OrthoDB" id="9772604at2"/>
<dbReference type="EMBL" id="UPPP01000105">
    <property type="protein sequence ID" value="VBB08979.1"/>
    <property type="molecule type" value="Genomic_DNA"/>
</dbReference>
<dbReference type="PIRSF" id="PIRSF002936">
    <property type="entry name" value="CysDAde_trans"/>
    <property type="match status" value="1"/>
</dbReference>
<reference evidence="11 12" key="1">
    <citation type="submission" date="2018-06" db="EMBL/GenBank/DDBJ databases">
        <authorList>
            <person name="Strepis N."/>
        </authorList>
    </citation>
    <scope>NUCLEOTIDE SEQUENCE [LARGE SCALE GENOMIC DNA]</scope>
    <source>
        <strain evidence="11">LUCI</strain>
    </source>
</reference>
<sequence>MDDRLNRLEEESVYIIREAYAKFTKPGMLWSIGKDSTVLLWLARKAFLGRSPIPLVHIDTAFKIPEMIKHRDRLVREWGLQLIIGRNDAALQAGMGPEKGRLECCTALKTEALRQTVKEHGFDVILLGIRRDEERSRSKERVFSARNAGFEWKYKEQPPEIWNQYNTDFPPGSHVRVHPLLAWTEVDIWEYIEQEKIPVVTLYFARNGKRYRSLGCWPCTAPIDSEAATVKEIIAELKSLGQSERAGRAQDQANAYAMQKLRAKGYM</sequence>
<evidence type="ECO:0000256" key="1">
    <source>
        <dbReference type="ARBA" id="ARBA00008885"/>
    </source>
</evidence>
<evidence type="ECO:0000256" key="5">
    <source>
        <dbReference type="ARBA" id="ARBA00022695"/>
    </source>
</evidence>
<keyword evidence="4" id="KW-0808">Transferase</keyword>
<evidence type="ECO:0000256" key="3">
    <source>
        <dbReference type="ARBA" id="ARBA00022004"/>
    </source>
</evidence>
<dbReference type="InterPro" id="IPR050128">
    <property type="entry name" value="Sulfate_adenylyltrnsfr_sub2"/>
</dbReference>
<dbReference type="InterPro" id="IPR002500">
    <property type="entry name" value="PAPS_reduct_dom"/>
</dbReference>
<dbReference type="NCBIfam" id="NF003587">
    <property type="entry name" value="PRK05253.1"/>
    <property type="match status" value="1"/>
</dbReference>
<dbReference type="Proteomes" id="UP000277811">
    <property type="component" value="Unassembled WGS sequence"/>
</dbReference>
<keyword evidence="7" id="KW-0067">ATP-binding</keyword>
<evidence type="ECO:0000313" key="12">
    <source>
        <dbReference type="Proteomes" id="UP000277811"/>
    </source>
</evidence>
<evidence type="ECO:0000256" key="9">
    <source>
        <dbReference type="ARBA" id="ARBA00031812"/>
    </source>
</evidence>
<protein>
    <recommendedName>
        <fullName evidence="3">Sulfate adenylyltransferase subunit 2</fullName>
        <ecNumber evidence="2">2.7.7.4</ecNumber>
    </recommendedName>
    <alternativeName>
        <fullName evidence="8">ATP-sulfurylase small subunit</fullName>
    </alternativeName>
    <alternativeName>
        <fullName evidence="9">Sulfate adenylate transferase</fullName>
    </alternativeName>
</protein>
<keyword evidence="5" id="KW-0548">Nucleotidyltransferase</keyword>
<comment type="similarity">
    <text evidence="1">Belongs to the PAPS reductase family. CysD subfamily.</text>
</comment>
<dbReference type="AlphaFoldDB" id="A0A498RCJ7"/>